<dbReference type="InterPro" id="IPR004183">
    <property type="entry name" value="Xdiol_dOase_suB"/>
</dbReference>
<dbReference type="EMBL" id="CAJNOG010001099">
    <property type="protein sequence ID" value="CAF1408566.1"/>
    <property type="molecule type" value="Genomic_DNA"/>
</dbReference>
<evidence type="ECO:0000256" key="1">
    <source>
        <dbReference type="ARBA" id="ARBA00001947"/>
    </source>
</evidence>
<gene>
    <name evidence="8" type="ORF">JYZ213_LOCUS38224</name>
    <name evidence="9" type="ORF">OKA104_LOCUS12718</name>
    <name evidence="10" type="ORF">OXD698_LOCUS12538</name>
    <name evidence="7" type="ORF">VCS650_LOCUS16104</name>
</gene>
<dbReference type="Proteomes" id="UP000663845">
    <property type="component" value="Unassembled WGS sequence"/>
</dbReference>
<sequence>MSQTNSQSTIFPVIFVTHGAGPMMFLESSPRPVMGEIDKHSPAAHWFRQLSKQLSLPSKPKAILVITAHWETSNIVHINAQQEHSQLFYDYYGFPSEAYELKYNPSGDLNLANRIQSLLKQANIPCKLDAERNFDHGVYIPLKLIYPDADIPVVSISILDNLSPNQHLAIGKALSSLRNEEILIIGSGATVHGFKDNEKQQSDTFMNELINVLTKFNAEERENILLNWDEKLPYARLNHPREEHLIPLHVIVGAAGSDSGKWINPNVINTQASFQFGV</sequence>
<dbReference type="PIRSF" id="PIRSF006157">
    <property type="entry name" value="Doxgns_DODA"/>
    <property type="match status" value="1"/>
</dbReference>
<evidence type="ECO:0000313" key="11">
    <source>
        <dbReference type="Proteomes" id="UP000663891"/>
    </source>
</evidence>
<dbReference type="PANTHER" id="PTHR30096:SF0">
    <property type="entry name" value="4,5-DOPA DIOXYGENASE EXTRADIOL-LIKE PROTEIN"/>
    <property type="match status" value="1"/>
</dbReference>
<comment type="similarity">
    <text evidence="2">Belongs to the DODA-type extradiol aromatic ring-opening dioxygenase family.</text>
</comment>
<dbReference type="PANTHER" id="PTHR30096">
    <property type="entry name" value="4,5-DOPA DIOXYGENASE EXTRADIOL-LIKE PROTEIN"/>
    <property type="match status" value="1"/>
</dbReference>
<organism evidence="7 11">
    <name type="scientific">Adineta steineri</name>
    <dbReference type="NCBI Taxonomy" id="433720"/>
    <lineage>
        <taxon>Eukaryota</taxon>
        <taxon>Metazoa</taxon>
        <taxon>Spiralia</taxon>
        <taxon>Gnathifera</taxon>
        <taxon>Rotifera</taxon>
        <taxon>Eurotatoria</taxon>
        <taxon>Bdelloidea</taxon>
        <taxon>Adinetida</taxon>
        <taxon>Adinetidae</taxon>
        <taxon>Adineta</taxon>
    </lineage>
</organism>
<dbReference type="EMBL" id="CAJOAZ010000735">
    <property type="protein sequence ID" value="CAF3704822.1"/>
    <property type="molecule type" value="Genomic_DNA"/>
</dbReference>
<evidence type="ECO:0000259" key="6">
    <source>
        <dbReference type="Pfam" id="PF02900"/>
    </source>
</evidence>
<keyword evidence="4" id="KW-0862">Zinc</keyword>
<dbReference type="GO" id="GO:0008198">
    <property type="term" value="F:ferrous iron binding"/>
    <property type="evidence" value="ECO:0007669"/>
    <property type="project" value="InterPro"/>
</dbReference>
<dbReference type="Proteomes" id="UP000663844">
    <property type="component" value="Unassembled WGS sequence"/>
</dbReference>
<comment type="cofactor">
    <cofactor evidence="1">
        <name>Zn(2+)</name>
        <dbReference type="ChEBI" id="CHEBI:29105"/>
    </cofactor>
</comment>
<evidence type="ECO:0000313" key="7">
    <source>
        <dbReference type="EMBL" id="CAF1026796.1"/>
    </source>
</evidence>
<dbReference type="OrthoDB" id="7396853at2759"/>
<evidence type="ECO:0000256" key="5">
    <source>
        <dbReference type="ARBA" id="ARBA00023002"/>
    </source>
</evidence>
<dbReference type="EMBL" id="CAJNON010000142">
    <property type="protein sequence ID" value="CAF1026796.1"/>
    <property type="molecule type" value="Genomic_DNA"/>
</dbReference>
<evidence type="ECO:0000313" key="10">
    <source>
        <dbReference type="EMBL" id="CAF3704822.1"/>
    </source>
</evidence>
<dbReference type="Proteomes" id="UP000663891">
    <property type="component" value="Unassembled WGS sequence"/>
</dbReference>
<dbReference type="Pfam" id="PF02900">
    <property type="entry name" value="LigB"/>
    <property type="match status" value="1"/>
</dbReference>
<evidence type="ECO:0000313" key="9">
    <source>
        <dbReference type="EMBL" id="CAF3704263.1"/>
    </source>
</evidence>
<evidence type="ECO:0000256" key="3">
    <source>
        <dbReference type="ARBA" id="ARBA00022723"/>
    </source>
</evidence>
<dbReference type="Proteomes" id="UP000663881">
    <property type="component" value="Unassembled WGS sequence"/>
</dbReference>
<keyword evidence="3" id="KW-0479">Metal-binding</keyword>
<feature type="domain" description="Extradiol ring-cleavage dioxygenase class III enzyme subunit B" evidence="6">
    <location>
        <begin position="37"/>
        <end position="267"/>
    </location>
</feature>
<dbReference type="Gene3D" id="3.40.830.10">
    <property type="entry name" value="LigB-like"/>
    <property type="match status" value="1"/>
</dbReference>
<dbReference type="InterPro" id="IPR014436">
    <property type="entry name" value="Extradiol_dOase_DODA"/>
</dbReference>
<dbReference type="SUPFAM" id="SSF53213">
    <property type="entry name" value="LigB-like"/>
    <property type="match status" value="1"/>
</dbReference>
<protein>
    <recommendedName>
        <fullName evidence="6">Extradiol ring-cleavage dioxygenase class III enzyme subunit B domain-containing protein</fullName>
    </recommendedName>
</protein>
<dbReference type="CDD" id="cd07363">
    <property type="entry name" value="45_DOPA_Dioxygenase"/>
    <property type="match status" value="1"/>
</dbReference>
<reference evidence="7" key="1">
    <citation type="submission" date="2021-02" db="EMBL/GenBank/DDBJ databases">
        <authorList>
            <person name="Nowell W R."/>
        </authorList>
    </citation>
    <scope>NUCLEOTIDE SEQUENCE</scope>
</reference>
<proteinExistence type="inferred from homology"/>
<name>A0A814IQI4_9BILA</name>
<evidence type="ECO:0000313" key="8">
    <source>
        <dbReference type="EMBL" id="CAF1408566.1"/>
    </source>
</evidence>
<accession>A0A814IQI4</accession>
<evidence type="ECO:0000256" key="2">
    <source>
        <dbReference type="ARBA" id="ARBA00007581"/>
    </source>
</evidence>
<dbReference type="AlphaFoldDB" id="A0A814IQI4"/>
<comment type="caution">
    <text evidence="7">The sequence shown here is derived from an EMBL/GenBank/DDBJ whole genome shotgun (WGS) entry which is preliminary data.</text>
</comment>
<dbReference type="EMBL" id="CAJOAY010000621">
    <property type="protein sequence ID" value="CAF3704263.1"/>
    <property type="molecule type" value="Genomic_DNA"/>
</dbReference>
<dbReference type="GO" id="GO:0016702">
    <property type="term" value="F:oxidoreductase activity, acting on single donors with incorporation of molecular oxygen, incorporation of two atoms of oxygen"/>
    <property type="evidence" value="ECO:0007669"/>
    <property type="project" value="UniProtKB-ARBA"/>
</dbReference>
<dbReference type="GO" id="GO:0008270">
    <property type="term" value="F:zinc ion binding"/>
    <property type="evidence" value="ECO:0007669"/>
    <property type="project" value="InterPro"/>
</dbReference>
<keyword evidence="5" id="KW-0560">Oxidoreductase</keyword>
<evidence type="ECO:0000256" key="4">
    <source>
        <dbReference type="ARBA" id="ARBA00022833"/>
    </source>
</evidence>